<protein>
    <recommendedName>
        <fullName evidence="11">Major facilitator superfamily (MFS) profile domain-containing protein</fullName>
    </recommendedName>
</protein>
<evidence type="ECO:0000256" key="6">
    <source>
        <dbReference type="ARBA" id="ARBA00022847"/>
    </source>
</evidence>
<dbReference type="NCBIfam" id="TIGR00879">
    <property type="entry name" value="SP"/>
    <property type="match status" value="1"/>
</dbReference>
<accession>A0A8J5GYB9</accession>
<evidence type="ECO:0000313" key="13">
    <source>
        <dbReference type="Proteomes" id="UP000734854"/>
    </source>
</evidence>
<comment type="subcellular location">
    <subcellularLocation>
        <location evidence="1">Membrane</location>
        <topology evidence="1">Multi-pass membrane protein</topology>
    </subcellularLocation>
</comment>
<feature type="transmembrane region" description="Helical" evidence="10">
    <location>
        <begin position="595"/>
        <end position="614"/>
    </location>
</feature>
<dbReference type="InterPro" id="IPR044776">
    <property type="entry name" value="PLT1-6"/>
</dbReference>
<dbReference type="PROSITE" id="PS50850">
    <property type="entry name" value="MFS"/>
    <property type="match status" value="1"/>
</dbReference>
<dbReference type="GO" id="GO:0005351">
    <property type="term" value="F:carbohydrate:proton symporter activity"/>
    <property type="evidence" value="ECO:0007669"/>
    <property type="project" value="InterPro"/>
</dbReference>
<name>A0A8J5GYB9_ZINOF</name>
<keyword evidence="8 10" id="KW-0472">Membrane</keyword>
<evidence type="ECO:0000256" key="5">
    <source>
        <dbReference type="ARBA" id="ARBA00022692"/>
    </source>
</evidence>
<keyword evidence="13" id="KW-1185">Reference proteome</keyword>
<dbReference type="InterPro" id="IPR036259">
    <property type="entry name" value="MFS_trans_sf"/>
</dbReference>
<feature type="transmembrane region" description="Helical" evidence="10">
    <location>
        <begin position="257"/>
        <end position="277"/>
    </location>
</feature>
<proteinExistence type="inferred from homology"/>
<dbReference type="CDD" id="cd17437">
    <property type="entry name" value="MFS_PLT"/>
    <property type="match status" value="1"/>
</dbReference>
<dbReference type="EMBL" id="JACMSC010000008">
    <property type="protein sequence ID" value="KAG6511539.1"/>
    <property type="molecule type" value="Genomic_DNA"/>
</dbReference>
<feature type="compositionally biased region" description="Basic and acidic residues" evidence="9">
    <location>
        <begin position="631"/>
        <end position="644"/>
    </location>
</feature>
<keyword evidence="7 10" id="KW-1133">Transmembrane helix</keyword>
<feature type="transmembrane region" description="Helical" evidence="10">
    <location>
        <begin position="319"/>
        <end position="342"/>
    </location>
</feature>
<evidence type="ECO:0000256" key="4">
    <source>
        <dbReference type="ARBA" id="ARBA00022597"/>
    </source>
</evidence>
<dbReference type="Gene3D" id="1.20.1250.20">
    <property type="entry name" value="MFS general substrate transporter like domains"/>
    <property type="match status" value="1"/>
</dbReference>
<dbReference type="PROSITE" id="PS00216">
    <property type="entry name" value="SUGAR_TRANSPORT_1"/>
    <property type="match status" value="1"/>
</dbReference>
<reference evidence="12 13" key="1">
    <citation type="submission" date="2020-08" db="EMBL/GenBank/DDBJ databases">
        <title>Plant Genome Project.</title>
        <authorList>
            <person name="Zhang R.-G."/>
        </authorList>
    </citation>
    <scope>NUCLEOTIDE SEQUENCE [LARGE SCALE GENOMIC DNA]</scope>
    <source>
        <tissue evidence="12">Rhizome</tissue>
    </source>
</reference>
<dbReference type="PROSITE" id="PS00217">
    <property type="entry name" value="SUGAR_TRANSPORT_2"/>
    <property type="match status" value="1"/>
</dbReference>
<evidence type="ECO:0000256" key="7">
    <source>
        <dbReference type="ARBA" id="ARBA00022989"/>
    </source>
</evidence>
<feature type="transmembrane region" description="Helical" evidence="10">
    <location>
        <begin position="161"/>
        <end position="184"/>
    </location>
</feature>
<comment type="caution">
    <text evidence="12">The sequence shown here is derived from an EMBL/GenBank/DDBJ whole genome shotgun (WGS) entry which is preliminary data.</text>
</comment>
<evidence type="ECO:0000256" key="3">
    <source>
        <dbReference type="ARBA" id="ARBA00022448"/>
    </source>
</evidence>
<dbReference type="PANTHER" id="PTHR23500">
    <property type="entry name" value="SOLUTE CARRIER FAMILY 2, FACILITATED GLUCOSE TRANSPORTER"/>
    <property type="match status" value="1"/>
</dbReference>
<dbReference type="InterPro" id="IPR045262">
    <property type="entry name" value="STP/PLT_plant"/>
</dbReference>
<dbReference type="AlphaFoldDB" id="A0A8J5GYB9"/>
<evidence type="ECO:0000313" key="12">
    <source>
        <dbReference type="EMBL" id="KAG6511539.1"/>
    </source>
</evidence>
<dbReference type="FunFam" id="1.20.1250.20:FF:000025">
    <property type="entry name" value="probable polyol transporter 4"/>
    <property type="match status" value="1"/>
</dbReference>
<evidence type="ECO:0000256" key="1">
    <source>
        <dbReference type="ARBA" id="ARBA00004141"/>
    </source>
</evidence>
<dbReference type="Proteomes" id="UP000734854">
    <property type="component" value="Unassembled WGS sequence"/>
</dbReference>
<sequence length="654" mass="70749">MTAAREVRMRLLSGIHSLELERLQRGGCLWEPRDPVDELLVLILHIVLSYLSHPLEEDSLKPGAGGGHSGEPGENGVPSQVEPGSFVRRRHDLFKLVDRPSWSIKPSSLLRSAPSHFLSTGKLRSLLCLNFSTSMGENKEGGEQLSSVEKMAAPPKQGHNMYAMGCTMLASLASILLGYDIGVMSGAQKFIQKELHISDTQVEILLGILDLFSLVGSFSAGFTSDWIGRRYTIVLAAAIFFAGALLMGFAMNYAFLMFGRLVSGIGVGYALMIAPTYTAEVAPASSRGFLSSFPEVFINVGILLGYISNYAFSHLRQSLGWRFMLGVGAIPAVFLGFGVLAMPESPRWLVMRGRLGDAKEVLEKTCDSSEEAQLRLADIKRAAGIPEECNADVVEVTKKNRDNSGAWRELLLRPRPSVRRVLIAAMGIHFFQQASGIDSVVLYSPRVFEAAGIKSDNAQLGTTVAVGFTKTLFILVATFFLDRVGRRPLLLGSYAGMIVSMAGLGIGMTAVGRHGDGGHQLQWAVALSISSTLAYVTFFSIGAGPIAWVYSSEIFPLRLRALGAAIGVAVNRITSGVIAMTFLSLSKAITLGGSFFLYSGMSAVAWVFFFTFLPETRGRTLEEMPKLFGEKKKTAAPEKGKEDTTGVEMVNDGN</sequence>
<evidence type="ECO:0000256" key="2">
    <source>
        <dbReference type="ARBA" id="ARBA00010992"/>
    </source>
</evidence>
<evidence type="ECO:0000256" key="8">
    <source>
        <dbReference type="ARBA" id="ARBA00023136"/>
    </source>
</evidence>
<dbReference type="Pfam" id="PF00083">
    <property type="entry name" value="Sugar_tr"/>
    <property type="match status" value="1"/>
</dbReference>
<feature type="transmembrane region" description="Helical" evidence="10">
    <location>
        <begin position="562"/>
        <end position="583"/>
    </location>
</feature>
<dbReference type="InterPro" id="IPR005829">
    <property type="entry name" value="Sugar_transporter_CS"/>
</dbReference>
<dbReference type="InterPro" id="IPR003663">
    <property type="entry name" value="Sugar/inositol_transpt"/>
</dbReference>
<feature type="transmembrane region" description="Helical" evidence="10">
    <location>
        <begin position="289"/>
        <end position="307"/>
    </location>
</feature>
<keyword evidence="5 10" id="KW-0812">Transmembrane</keyword>
<dbReference type="PANTHER" id="PTHR23500:SF424">
    <property type="entry name" value="POLYOL TRANSPORTER 5"/>
    <property type="match status" value="1"/>
</dbReference>
<feature type="transmembrane region" description="Helical" evidence="10">
    <location>
        <begin position="488"/>
        <end position="511"/>
    </location>
</feature>
<keyword evidence="3" id="KW-0813">Transport</keyword>
<dbReference type="InterPro" id="IPR005828">
    <property type="entry name" value="MFS_sugar_transport-like"/>
</dbReference>
<feature type="transmembrane region" description="Helical" evidence="10">
    <location>
        <begin position="463"/>
        <end position="481"/>
    </location>
</feature>
<evidence type="ECO:0000259" key="11">
    <source>
        <dbReference type="PROSITE" id="PS50850"/>
    </source>
</evidence>
<feature type="transmembrane region" description="Helical" evidence="10">
    <location>
        <begin position="204"/>
        <end position="224"/>
    </location>
</feature>
<feature type="region of interest" description="Disordered" evidence="9">
    <location>
        <begin position="59"/>
        <end position="83"/>
    </location>
</feature>
<feature type="transmembrane region" description="Helical" evidence="10">
    <location>
        <begin position="231"/>
        <end position="251"/>
    </location>
</feature>
<dbReference type="SUPFAM" id="SSF103473">
    <property type="entry name" value="MFS general substrate transporter"/>
    <property type="match status" value="1"/>
</dbReference>
<evidence type="ECO:0000256" key="10">
    <source>
        <dbReference type="SAM" id="Phobius"/>
    </source>
</evidence>
<keyword evidence="4" id="KW-0762">Sugar transport</keyword>
<feature type="region of interest" description="Disordered" evidence="9">
    <location>
        <begin position="631"/>
        <end position="654"/>
    </location>
</feature>
<dbReference type="GO" id="GO:0016020">
    <property type="term" value="C:membrane"/>
    <property type="evidence" value="ECO:0007669"/>
    <property type="project" value="UniProtKB-SubCell"/>
</dbReference>
<dbReference type="InterPro" id="IPR020846">
    <property type="entry name" value="MFS_dom"/>
</dbReference>
<organism evidence="12 13">
    <name type="scientific">Zingiber officinale</name>
    <name type="common">Ginger</name>
    <name type="synonym">Amomum zingiber</name>
    <dbReference type="NCBI Taxonomy" id="94328"/>
    <lineage>
        <taxon>Eukaryota</taxon>
        <taxon>Viridiplantae</taxon>
        <taxon>Streptophyta</taxon>
        <taxon>Embryophyta</taxon>
        <taxon>Tracheophyta</taxon>
        <taxon>Spermatophyta</taxon>
        <taxon>Magnoliopsida</taxon>
        <taxon>Liliopsida</taxon>
        <taxon>Zingiberales</taxon>
        <taxon>Zingiberaceae</taxon>
        <taxon>Zingiber</taxon>
    </lineage>
</organism>
<feature type="domain" description="Major facilitator superfamily (MFS) profile" evidence="11">
    <location>
        <begin position="166"/>
        <end position="617"/>
    </location>
</feature>
<gene>
    <name evidence="12" type="ORF">ZIOFF_029607</name>
</gene>
<keyword evidence="6" id="KW-0769">Symport</keyword>
<dbReference type="PRINTS" id="PR00171">
    <property type="entry name" value="SUGRTRNSPORT"/>
</dbReference>
<feature type="transmembrane region" description="Helical" evidence="10">
    <location>
        <begin position="523"/>
        <end position="550"/>
    </location>
</feature>
<evidence type="ECO:0000256" key="9">
    <source>
        <dbReference type="SAM" id="MobiDB-lite"/>
    </source>
</evidence>
<comment type="similarity">
    <text evidence="2">Belongs to the major facilitator superfamily. Sugar transporter (TC 2.A.1.1) family.</text>
</comment>